<keyword evidence="3" id="KW-1185">Reference proteome</keyword>
<dbReference type="InterPro" id="IPR032708">
    <property type="entry name" value="McjB_C"/>
</dbReference>
<feature type="domain" description="Microcin J25-processing protein McjB C-terminal" evidence="1">
    <location>
        <begin position="33"/>
        <end position="126"/>
    </location>
</feature>
<dbReference type="Proteomes" id="UP000078148">
    <property type="component" value="Chromosome"/>
</dbReference>
<dbReference type="KEGG" id="pbv:AR543_07430"/>
<accession>A0A172ZM21</accession>
<reference evidence="2 3" key="2">
    <citation type="journal article" date="2016" name="Int. J. Syst. Evol. Microbiol.">
        <title>Paenibacillus bovis sp. nov., isolated from raw yak (Bos grunniens) milk.</title>
        <authorList>
            <person name="Gao C."/>
            <person name="Han J."/>
            <person name="Liu Z."/>
            <person name="Xu X."/>
            <person name="Hang F."/>
            <person name="Wu Z."/>
        </authorList>
    </citation>
    <scope>NUCLEOTIDE SEQUENCE [LARGE SCALE GENOMIC DNA]</scope>
    <source>
        <strain evidence="2 3">BD3526</strain>
    </source>
</reference>
<evidence type="ECO:0000313" key="3">
    <source>
        <dbReference type="Proteomes" id="UP000078148"/>
    </source>
</evidence>
<gene>
    <name evidence="2" type="ORF">AR543_07430</name>
</gene>
<dbReference type="AlphaFoldDB" id="A0A172ZM21"/>
<proteinExistence type="predicted"/>
<dbReference type="STRING" id="1616788.AR543_07430"/>
<evidence type="ECO:0000259" key="1">
    <source>
        <dbReference type="Pfam" id="PF13471"/>
    </source>
</evidence>
<reference evidence="3" key="1">
    <citation type="submission" date="2015-10" db="EMBL/GenBank/DDBJ databases">
        <title>Genome of Paenibacillus bovis sp. nov.</title>
        <authorList>
            <person name="Wu Z."/>
            <person name="Gao C."/>
            <person name="Liu Z."/>
            <person name="Zheng H."/>
        </authorList>
    </citation>
    <scope>NUCLEOTIDE SEQUENCE [LARGE SCALE GENOMIC DNA]</scope>
    <source>
        <strain evidence="3">BD3526</strain>
    </source>
</reference>
<sequence>MRKLMLEALFYLAWGRIMKMRPFAKVSPSLGDYMQETTYESDRDAHRQAVQISKALHLVSPHVFWETECLVMAFAAMKMLERRKLPSTLYLGMRRDEKGGNAAHAWLRSGRFYLTGAKEIEQYTVVGRFAKQFN</sequence>
<dbReference type="EMBL" id="CP013023">
    <property type="protein sequence ID" value="ANF98686.1"/>
    <property type="molecule type" value="Genomic_DNA"/>
</dbReference>
<protein>
    <submittedName>
        <fullName evidence="2">Stage V sporulation protein S</fullName>
    </submittedName>
</protein>
<dbReference type="NCBIfam" id="NF033537">
    <property type="entry name" value="lasso_biosyn_B2"/>
    <property type="match status" value="1"/>
</dbReference>
<dbReference type="OrthoDB" id="9812122at2"/>
<dbReference type="InterPro" id="IPR053521">
    <property type="entry name" value="McjB-like"/>
</dbReference>
<organism evidence="2 3">
    <name type="scientific">Paenibacillus bovis</name>
    <dbReference type="NCBI Taxonomy" id="1616788"/>
    <lineage>
        <taxon>Bacteria</taxon>
        <taxon>Bacillati</taxon>
        <taxon>Bacillota</taxon>
        <taxon>Bacilli</taxon>
        <taxon>Bacillales</taxon>
        <taxon>Paenibacillaceae</taxon>
        <taxon>Paenibacillus</taxon>
    </lineage>
</organism>
<evidence type="ECO:0000313" key="2">
    <source>
        <dbReference type="EMBL" id="ANF98686.1"/>
    </source>
</evidence>
<name>A0A172ZM21_9BACL</name>
<dbReference type="Pfam" id="PF13471">
    <property type="entry name" value="Transglut_core3"/>
    <property type="match status" value="1"/>
</dbReference>